<sequence length="267" mass="30242">MRMVEKNSYSPRNWVEWTLQSSQGRDYRIMIAIPEAEAPPEGYAVIYAVDGDAMFGTIAETVKLQTRKPKGFNPAIVVGIGYPSRLPFDMDRRCYDLTMPVDLATLPDRPNGQPWPEHGGVDLFLDFLEQQLMPAISSEWQVNPNKQAIFGHSLGGHFTLYTMFSRPKLFSHVVSGSPSVWWGNDEVLREQERFIAEWKGDHELKLLVIVGGDELSFMVEGAQRVVERMEPLATKGVQVSFIKFEDEGHVSVLPSVINRLVRFVLTD</sequence>
<accession>A0A220MDT4</accession>
<dbReference type="InterPro" id="IPR000801">
    <property type="entry name" value="Esterase-like"/>
</dbReference>
<dbReference type="PANTHER" id="PTHR40841">
    <property type="entry name" value="SIDEROPHORE TRIACETYLFUSARININE C ESTERASE"/>
    <property type="match status" value="1"/>
</dbReference>
<dbReference type="RefSeq" id="WP_088907043.1">
    <property type="nucleotide sequence ID" value="NZ_CP018145.1"/>
</dbReference>
<dbReference type="Proteomes" id="UP000197781">
    <property type="component" value="Chromosome"/>
</dbReference>
<reference evidence="3 4" key="1">
    <citation type="submission" date="2016-11" db="EMBL/GenBank/DDBJ databases">
        <authorList>
            <person name="Jaros S."/>
            <person name="Januszkiewicz K."/>
            <person name="Wedrychowicz H."/>
        </authorList>
    </citation>
    <scope>NUCLEOTIDE SEQUENCE [LARGE SCALE GENOMIC DNA]</scope>
    <source>
        <strain evidence="3 4">NF2</strain>
    </source>
</reference>
<dbReference type="SUPFAM" id="SSF53474">
    <property type="entry name" value="alpha/beta-Hydrolases"/>
    <property type="match status" value="1"/>
</dbReference>
<protein>
    <submittedName>
        <fullName evidence="3">Alpha/beta hydrolase</fullName>
    </submittedName>
</protein>
<name>A0A220MDT4_9BACL</name>
<dbReference type="AlphaFoldDB" id="A0A220MDT4"/>
<dbReference type="GO" id="GO:0016788">
    <property type="term" value="F:hydrolase activity, acting on ester bonds"/>
    <property type="evidence" value="ECO:0007669"/>
    <property type="project" value="TreeGrafter"/>
</dbReference>
<dbReference type="InterPro" id="IPR052558">
    <property type="entry name" value="Siderophore_Hydrolase_D"/>
</dbReference>
<evidence type="ECO:0000256" key="2">
    <source>
        <dbReference type="ARBA" id="ARBA00022801"/>
    </source>
</evidence>
<evidence type="ECO:0000313" key="3">
    <source>
        <dbReference type="EMBL" id="ASJ53197.1"/>
    </source>
</evidence>
<keyword evidence="2 3" id="KW-0378">Hydrolase</keyword>
<dbReference type="EMBL" id="CP018145">
    <property type="protein sequence ID" value="ASJ53197.1"/>
    <property type="molecule type" value="Genomic_DNA"/>
</dbReference>
<dbReference type="KEGG" id="bfm:BP422_06325"/>
<comment type="similarity">
    <text evidence="1">Belongs to the esterase D family.</text>
</comment>
<organism evidence="3 4">
    <name type="scientific">Brevibacillus formosus</name>
    <dbReference type="NCBI Taxonomy" id="54913"/>
    <lineage>
        <taxon>Bacteria</taxon>
        <taxon>Bacillati</taxon>
        <taxon>Bacillota</taxon>
        <taxon>Bacilli</taxon>
        <taxon>Bacillales</taxon>
        <taxon>Paenibacillaceae</taxon>
        <taxon>Brevibacillus</taxon>
    </lineage>
</organism>
<proteinExistence type="inferred from homology"/>
<dbReference type="InterPro" id="IPR029058">
    <property type="entry name" value="AB_hydrolase_fold"/>
</dbReference>
<gene>
    <name evidence="3" type="ORF">BP422_06325</name>
</gene>
<evidence type="ECO:0000313" key="4">
    <source>
        <dbReference type="Proteomes" id="UP000197781"/>
    </source>
</evidence>
<dbReference type="Pfam" id="PF00756">
    <property type="entry name" value="Esterase"/>
    <property type="match status" value="1"/>
</dbReference>
<evidence type="ECO:0000256" key="1">
    <source>
        <dbReference type="ARBA" id="ARBA00005622"/>
    </source>
</evidence>
<dbReference type="Gene3D" id="3.40.50.1820">
    <property type="entry name" value="alpha/beta hydrolase"/>
    <property type="match status" value="1"/>
</dbReference>
<dbReference type="PANTHER" id="PTHR40841:SF2">
    <property type="entry name" value="SIDEROPHORE-DEGRADING ESTERASE (EUROFUNG)"/>
    <property type="match status" value="1"/>
</dbReference>